<name>A0A6V8LE71_9ACTN</name>
<reference evidence="2 3" key="1">
    <citation type="submission" date="2020-03" db="EMBL/GenBank/DDBJ databases">
        <title>Whole genome shotgun sequence of Phytohabitans rumicis NBRC 108638.</title>
        <authorList>
            <person name="Komaki H."/>
            <person name="Tamura T."/>
        </authorList>
    </citation>
    <scope>NUCLEOTIDE SEQUENCE [LARGE SCALE GENOMIC DNA]</scope>
    <source>
        <strain evidence="2 3">NBRC 108638</strain>
    </source>
</reference>
<feature type="region of interest" description="Disordered" evidence="1">
    <location>
        <begin position="42"/>
        <end position="61"/>
    </location>
</feature>
<sequence length="61" mass="6751">MPADPQRLVDRGIELGGQHDRNAQALGARRVLIEQRIDKASKISSRRGRRDTVVTADGEGR</sequence>
<dbReference type="EMBL" id="BLPG01000001">
    <property type="protein sequence ID" value="GFJ93101.1"/>
    <property type="molecule type" value="Genomic_DNA"/>
</dbReference>
<comment type="caution">
    <text evidence="2">The sequence shown here is derived from an EMBL/GenBank/DDBJ whole genome shotgun (WGS) entry which is preliminary data.</text>
</comment>
<keyword evidence="3" id="KW-1185">Reference proteome</keyword>
<protein>
    <submittedName>
        <fullName evidence="2">Uncharacterized protein</fullName>
    </submittedName>
</protein>
<evidence type="ECO:0000313" key="3">
    <source>
        <dbReference type="Proteomes" id="UP000482960"/>
    </source>
</evidence>
<evidence type="ECO:0000313" key="2">
    <source>
        <dbReference type="EMBL" id="GFJ93101.1"/>
    </source>
</evidence>
<proteinExistence type="predicted"/>
<accession>A0A6V8LE71</accession>
<gene>
    <name evidence="2" type="ORF">Prum_067430</name>
</gene>
<evidence type="ECO:0000256" key="1">
    <source>
        <dbReference type="SAM" id="MobiDB-lite"/>
    </source>
</evidence>
<organism evidence="2 3">
    <name type="scientific">Phytohabitans rumicis</name>
    <dbReference type="NCBI Taxonomy" id="1076125"/>
    <lineage>
        <taxon>Bacteria</taxon>
        <taxon>Bacillati</taxon>
        <taxon>Actinomycetota</taxon>
        <taxon>Actinomycetes</taxon>
        <taxon>Micromonosporales</taxon>
        <taxon>Micromonosporaceae</taxon>
    </lineage>
</organism>
<dbReference type="AlphaFoldDB" id="A0A6V8LE71"/>
<dbReference type="Proteomes" id="UP000482960">
    <property type="component" value="Unassembled WGS sequence"/>
</dbReference>
<reference evidence="2 3" key="2">
    <citation type="submission" date="2020-03" db="EMBL/GenBank/DDBJ databases">
        <authorList>
            <person name="Ichikawa N."/>
            <person name="Kimura A."/>
            <person name="Kitahashi Y."/>
            <person name="Uohara A."/>
        </authorList>
    </citation>
    <scope>NUCLEOTIDE SEQUENCE [LARGE SCALE GENOMIC DNA]</scope>
    <source>
        <strain evidence="2 3">NBRC 108638</strain>
    </source>
</reference>